<organism evidence="1 2">
    <name type="scientific">Dreissena polymorpha</name>
    <name type="common">Zebra mussel</name>
    <name type="synonym">Mytilus polymorpha</name>
    <dbReference type="NCBI Taxonomy" id="45954"/>
    <lineage>
        <taxon>Eukaryota</taxon>
        <taxon>Metazoa</taxon>
        <taxon>Spiralia</taxon>
        <taxon>Lophotrochozoa</taxon>
        <taxon>Mollusca</taxon>
        <taxon>Bivalvia</taxon>
        <taxon>Autobranchia</taxon>
        <taxon>Heteroconchia</taxon>
        <taxon>Euheterodonta</taxon>
        <taxon>Imparidentia</taxon>
        <taxon>Neoheterodontei</taxon>
        <taxon>Myida</taxon>
        <taxon>Dreissenoidea</taxon>
        <taxon>Dreissenidae</taxon>
        <taxon>Dreissena</taxon>
    </lineage>
</organism>
<dbReference type="Proteomes" id="UP000828390">
    <property type="component" value="Unassembled WGS sequence"/>
</dbReference>
<comment type="caution">
    <text evidence="1">The sequence shown here is derived from an EMBL/GenBank/DDBJ whole genome shotgun (WGS) entry which is preliminary data.</text>
</comment>
<protein>
    <submittedName>
        <fullName evidence="1">Uncharacterized protein</fullName>
    </submittedName>
</protein>
<dbReference type="EMBL" id="JAIWYP010000016">
    <property type="protein sequence ID" value="KAH3694877.1"/>
    <property type="molecule type" value="Genomic_DNA"/>
</dbReference>
<evidence type="ECO:0000313" key="2">
    <source>
        <dbReference type="Proteomes" id="UP000828390"/>
    </source>
</evidence>
<proteinExistence type="predicted"/>
<accession>A0A9D3YAJ2</accession>
<dbReference type="AlphaFoldDB" id="A0A9D3YAJ2"/>
<name>A0A9D3YAJ2_DREPO</name>
<sequence length="92" mass="10453">MLDAGEDSIYEVSEANQEKEKEAKPRQAGSAFQLDILFGIRIQCCMLIFECRAGSAFQADIQFDIGYTVVHFFFECRAGSAFQLDIQFDIRI</sequence>
<gene>
    <name evidence="1" type="ORF">DPMN_082318</name>
</gene>
<keyword evidence="2" id="KW-1185">Reference proteome</keyword>
<reference evidence="1" key="1">
    <citation type="journal article" date="2019" name="bioRxiv">
        <title>The Genome of the Zebra Mussel, Dreissena polymorpha: A Resource for Invasive Species Research.</title>
        <authorList>
            <person name="McCartney M.A."/>
            <person name="Auch B."/>
            <person name="Kono T."/>
            <person name="Mallez S."/>
            <person name="Zhang Y."/>
            <person name="Obille A."/>
            <person name="Becker A."/>
            <person name="Abrahante J.E."/>
            <person name="Garbe J."/>
            <person name="Badalamenti J.P."/>
            <person name="Herman A."/>
            <person name="Mangelson H."/>
            <person name="Liachko I."/>
            <person name="Sullivan S."/>
            <person name="Sone E.D."/>
            <person name="Koren S."/>
            <person name="Silverstein K.A.T."/>
            <person name="Beckman K.B."/>
            <person name="Gohl D.M."/>
        </authorList>
    </citation>
    <scope>NUCLEOTIDE SEQUENCE</scope>
    <source>
        <strain evidence="1">Duluth1</strain>
        <tissue evidence="1">Whole animal</tissue>
    </source>
</reference>
<evidence type="ECO:0000313" key="1">
    <source>
        <dbReference type="EMBL" id="KAH3694877.1"/>
    </source>
</evidence>
<reference evidence="1" key="2">
    <citation type="submission" date="2020-11" db="EMBL/GenBank/DDBJ databases">
        <authorList>
            <person name="McCartney M.A."/>
            <person name="Auch B."/>
            <person name="Kono T."/>
            <person name="Mallez S."/>
            <person name="Becker A."/>
            <person name="Gohl D.M."/>
            <person name="Silverstein K.A.T."/>
            <person name="Koren S."/>
            <person name="Bechman K.B."/>
            <person name="Herman A."/>
            <person name="Abrahante J.E."/>
            <person name="Garbe J."/>
        </authorList>
    </citation>
    <scope>NUCLEOTIDE SEQUENCE</scope>
    <source>
        <strain evidence="1">Duluth1</strain>
        <tissue evidence="1">Whole animal</tissue>
    </source>
</reference>